<keyword evidence="2" id="KW-1185">Reference proteome</keyword>
<organism evidence="1 2">
    <name type="scientific">Gigaspora margarita</name>
    <dbReference type="NCBI Taxonomy" id="4874"/>
    <lineage>
        <taxon>Eukaryota</taxon>
        <taxon>Fungi</taxon>
        <taxon>Fungi incertae sedis</taxon>
        <taxon>Mucoromycota</taxon>
        <taxon>Glomeromycotina</taxon>
        <taxon>Glomeromycetes</taxon>
        <taxon>Diversisporales</taxon>
        <taxon>Gigasporaceae</taxon>
        <taxon>Gigaspora</taxon>
    </lineage>
</organism>
<comment type="caution">
    <text evidence="1">The sequence shown here is derived from an EMBL/GenBank/DDBJ whole genome shotgun (WGS) entry which is preliminary data.</text>
</comment>
<dbReference type="Proteomes" id="UP000789901">
    <property type="component" value="Unassembled WGS sequence"/>
</dbReference>
<protein>
    <submittedName>
        <fullName evidence="1">45596_t:CDS:1</fullName>
    </submittedName>
</protein>
<evidence type="ECO:0000313" key="2">
    <source>
        <dbReference type="Proteomes" id="UP000789901"/>
    </source>
</evidence>
<dbReference type="EMBL" id="CAJVQB010000123">
    <property type="protein sequence ID" value="CAG8468963.1"/>
    <property type="molecule type" value="Genomic_DNA"/>
</dbReference>
<reference evidence="1 2" key="1">
    <citation type="submission" date="2021-06" db="EMBL/GenBank/DDBJ databases">
        <authorList>
            <person name="Kallberg Y."/>
            <person name="Tangrot J."/>
            <person name="Rosling A."/>
        </authorList>
    </citation>
    <scope>NUCLEOTIDE SEQUENCE [LARGE SCALE GENOMIC DNA]</scope>
    <source>
        <strain evidence="1 2">120-4 pot B 10/14</strain>
    </source>
</reference>
<sequence length="50" mass="6091">MFHQQWSLFKIQTEETDFECLKNLLRKVGDEDDITNDRKIHLKLLQDDNK</sequence>
<accession>A0ABM8VX71</accession>
<proteinExistence type="predicted"/>
<feature type="non-terminal residue" evidence="1">
    <location>
        <position position="50"/>
    </location>
</feature>
<evidence type="ECO:0000313" key="1">
    <source>
        <dbReference type="EMBL" id="CAG8468963.1"/>
    </source>
</evidence>
<gene>
    <name evidence="1" type="ORF">GMARGA_LOCUS681</name>
</gene>
<name>A0ABM8VX71_GIGMA</name>